<keyword evidence="1" id="KW-0560">Oxidoreductase</keyword>
<evidence type="ECO:0000259" key="3">
    <source>
        <dbReference type="Pfam" id="PF17147"/>
    </source>
</evidence>
<accession>A0A235BNY2</accession>
<sequence>MPTKALTGNEAMAEAMRQINPDVVAAYPITPATEVVQLFANFVADGVVDTEFVAVESEHSAMSACVGAAAAGGRVMTSTSSQGLALMHEVLYIAAALRLPIVTCEVNRSLSAPINIHCDHSDTMGSRESGWMHIFAEESQEAYDSIIQAIKIAERLYLPMMVSTDGFILSHCMQRIDMLNDKQVQDFIGEYKPHHSLLLTDKPYTVGPLDLQDYFFEHKRQEIDIMMNAAPVIEEVGREFGEKFGRHYGLFEGYKLDDAENVIIAAGSTAGTAKVAIDEAREKGMKVGLLRIRVMRPLPYKEIARTLNGKKVISILDRSDSMSTMGGPIFVEMRSALYDVESRPLMCDYIYGLGGREIDVEDIVKVCERGETYKAKGKVDQPIGFIELRE</sequence>
<organism evidence="4 5">
    <name type="scientific">candidate division WOR-3 bacterium JGI_Cruoil_03_44_89</name>
    <dbReference type="NCBI Taxonomy" id="1973748"/>
    <lineage>
        <taxon>Bacteria</taxon>
        <taxon>Bacteria division WOR-3</taxon>
    </lineage>
</organism>
<dbReference type="GO" id="GO:0006979">
    <property type="term" value="P:response to oxidative stress"/>
    <property type="evidence" value="ECO:0007669"/>
    <property type="project" value="TreeGrafter"/>
</dbReference>
<feature type="domain" description="Pyruvate flavodoxin/ferredoxin oxidoreductase pyrimidine binding" evidence="2">
    <location>
        <begin position="14"/>
        <end position="236"/>
    </location>
</feature>
<dbReference type="Pfam" id="PF17147">
    <property type="entry name" value="PFOR_II"/>
    <property type="match status" value="1"/>
</dbReference>
<reference evidence="4 5" key="1">
    <citation type="submission" date="2017-07" db="EMBL/GenBank/DDBJ databases">
        <title>Recovery of genomes from metagenomes via a dereplication, aggregation, and scoring strategy.</title>
        <authorList>
            <person name="Sieber C.M."/>
            <person name="Probst A.J."/>
            <person name="Sharrar A."/>
            <person name="Thomas B.C."/>
            <person name="Hess M."/>
            <person name="Tringe S.G."/>
            <person name="Banfield J.F."/>
        </authorList>
    </citation>
    <scope>NUCLEOTIDE SEQUENCE [LARGE SCALE GENOMIC DNA]</scope>
    <source>
        <strain evidence="4">JGI_Cruoil_03_44_89</strain>
    </source>
</reference>
<protein>
    <submittedName>
        <fullName evidence="4">Pyruvate ferredoxin oxidoreductase</fullName>
    </submittedName>
</protein>
<proteinExistence type="predicted"/>
<dbReference type="Gene3D" id="3.40.50.970">
    <property type="match status" value="1"/>
</dbReference>
<dbReference type="InterPro" id="IPR002880">
    <property type="entry name" value="Pyrv_Fd/Flavodoxin_OxRdtase_N"/>
</dbReference>
<dbReference type="Pfam" id="PF01855">
    <property type="entry name" value="POR_N"/>
    <property type="match status" value="1"/>
</dbReference>
<gene>
    <name evidence="4" type="primary">porA</name>
    <name evidence="4" type="ORF">CH333_08725</name>
</gene>
<evidence type="ECO:0000313" key="5">
    <source>
        <dbReference type="Proteomes" id="UP000215215"/>
    </source>
</evidence>
<dbReference type="FunFam" id="3.40.50.920:FF:000010">
    <property type="entry name" value="Pyruvate ferredoxin oxidoreductase, alpha subunit"/>
    <property type="match status" value="1"/>
</dbReference>
<evidence type="ECO:0000313" key="4">
    <source>
        <dbReference type="EMBL" id="OYD14210.1"/>
    </source>
</evidence>
<dbReference type="CDD" id="cd07034">
    <property type="entry name" value="TPP_PYR_PFOR_IOR-alpha_like"/>
    <property type="match status" value="1"/>
</dbReference>
<dbReference type="AlphaFoldDB" id="A0A235BNY2"/>
<dbReference type="EMBL" id="NOZQ01000199">
    <property type="protein sequence ID" value="OYD14210.1"/>
    <property type="molecule type" value="Genomic_DNA"/>
</dbReference>
<dbReference type="InterPro" id="IPR029061">
    <property type="entry name" value="THDP-binding"/>
</dbReference>
<dbReference type="FunFam" id="3.40.50.970:FF:000012">
    <property type="entry name" value="Pyruvate:ferredoxin (Flavodoxin) oxidoreductase"/>
    <property type="match status" value="1"/>
</dbReference>
<keyword evidence="4" id="KW-0670">Pyruvate</keyword>
<dbReference type="GO" id="GO:0016903">
    <property type="term" value="F:oxidoreductase activity, acting on the aldehyde or oxo group of donors"/>
    <property type="evidence" value="ECO:0007669"/>
    <property type="project" value="UniProtKB-ARBA"/>
</dbReference>
<dbReference type="InterPro" id="IPR050722">
    <property type="entry name" value="Pyruvate:ferred/Flavod_OxRd"/>
</dbReference>
<evidence type="ECO:0000259" key="2">
    <source>
        <dbReference type="Pfam" id="PF01855"/>
    </source>
</evidence>
<dbReference type="PANTHER" id="PTHR32154">
    <property type="entry name" value="PYRUVATE-FLAVODOXIN OXIDOREDUCTASE-RELATED"/>
    <property type="match status" value="1"/>
</dbReference>
<dbReference type="SUPFAM" id="SSF52922">
    <property type="entry name" value="TK C-terminal domain-like"/>
    <property type="match status" value="1"/>
</dbReference>
<dbReference type="InterPro" id="IPR033412">
    <property type="entry name" value="PFOR_II"/>
</dbReference>
<dbReference type="Proteomes" id="UP000215215">
    <property type="component" value="Unassembled WGS sequence"/>
</dbReference>
<name>A0A235BNY2_UNCW3</name>
<feature type="domain" description="Pyruvate:ferredoxin oxidoreductase core" evidence="3">
    <location>
        <begin position="259"/>
        <end position="363"/>
    </location>
</feature>
<dbReference type="GO" id="GO:0019752">
    <property type="term" value="P:carboxylic acid metabolic process"/>
    <property type="evidence" value="ECO:0007669"/>
    <property type="project" value="UniProtKB-ARBA"/>
</dbReference>
<comment type="caution">
    <text evidence="4">The sequence shown here is derived from an EMBL/GenBank/DDBJ whole genome shotgun (WGS) entry which is preliminary data.</text>
</comment>
<dbReference type="PANTHER" id="PTHR32154:SF0">
    <property type="entry name" value="PYRUVATE-FLAVODOXIN OXIDOREDUCTASE-RELATED"/>
    <property type="match status" value="1"/>
</dbReference>
<dbReference type="Gene3D" id="3.40.50.920">
    <property type="match status" value="1"/>
</dbReference>
<dbReference type="SUPFAM" id="SSF52518">
    <property type="entry name" value="Thiamin diphosphate-binding fold (THDP-binding)"/>
    <property type="match status" value="1"/>
</dbReference>
<evidence type="ECO:0000256" key="1">
    <source>
        <dbReference type="ARBA" id="ARBA00023002"/>
    </source>
</evidence>
<dbReference type="InterPro" id="IPR009014">
    <property type="entry name" value="Transketo_C/PFOR_II"/>
</dbReference>